<evidence type="ECO:0000313" key="1">
    <source>
        <dbReference type="EMBL" id="KAG5186551.1"/>
    </source>
</evidence>
<dbReference type="EMBL" id="JAFCMP010000111">
    <property type="protein sequence ID" value="KAG5186551.1"/>
    <property type="molecule type" value="Genomic_DNA"/>
</dbReference>
<name>A0A836CK97_9STRA</name>
<dbReference type="AlphaFoldDB" id="A0A836CK97"/>
<gene>
    <name evidence="1" type="ORF">JKP88DRAFT_254543</name>
</gene>
<sequence length="568" mass="61284">METIAWQESFHLADGIMNDGTIGPMAFEEGLELPEISTATPGNATVTIVTVSDSDSYSDLIDMSIEASVQYNGGFASGGGGIEASYLASACSSASAVHLTINSSWLGDPRTFGESTRLRLSEQAKELLRSEGPSAFEATYGRYYIHGCKSGAWYHAVMSIVARDSQHKSDIAASLNANFNAGMGSGRMAAKLSDAVSALEDTLVIDLGPTARNELRRQMVSLSYLDKAMDDMLDNDALNSAAKRAVREMRKPLVAAKMGLEEIDWSQHGNVHSLSNWLTSLHAVDDDRWAPLFIADALMSAWNALSDAIGTGAYVDLPLQGRYTTADHLKFDDGYHQRLSSIRWHSTHVHAIARQTPRCHCVPRARMRTAVNARARRFPTQRNTAQLSAAAMTQHQALRLAAPDAQILGGPYGIHAVVAKYMDGDDRETTQIHGDFSVNKYAAADRFADVTCTLAPDETITEMTFWLNTVDDAGGDLRGPICDMALVTSKGQRAGPLGKADGLAQCTTATVRVPSGATACGLYGSYMYQNRRAAGAGQFPSAFRVPDAIGLRYRTPWSMAGNTAGRVH</sequence>
<dbReference type="Proteomes" id="UP000664859">
    <property type="component" value="Unassembled WGS sequence"/>
</dbReference>
<evidence type="ECO:0000313" key="2">
    <source>
        <dbReference type="Proteomes" id="UP000664859"/>
    </source>
</evidence>
<accession>A0A836CK97</accession>
<protein>
    <submittedName>
        <fullName evidence="1">Uncharacterized protein</fullName>
    </submittedName>
</protein>
<comment type="caution">
    <text evidence="1">The sequence shown here is derived from an EMBL/GenBank/DDBJ whole genome shotgun (WGS) entry which is preliminary data.</text>
</comment>
<organism evidence="1 2">
    <name type="scientific">Tribonema minus</name>
    <dbReference type="NCBI Taxonomy" id="303371"/>
    <lineage>
        <taxon>Eukaryota</taxon>
        <taxon>Sar</taxon>
        <taxon>Stramenopiles</taxon>
        <taxon>Ochrophyta</taxon>
        <taxon>PX clade</taxon>
        <taxon>Xanthophyceae</taxon>
        <taxon>Tribonematales</taxon>
        <taxon>Tribonemataceae</taxon>
        <taxon>Tribonema</taxon>
    </lineage>
</organism>
<keyword evidence="2" id="KW-1185">Reference proteome</keyword>
<reference evidence="1" key="1">
    <citation type="submission" date="2021-02" db="EMBL/GenBank/DDBJ databases">
        <title>First Annotated Genome of the Yellow-green Alga Tribonema minus.</title>
        <authorList>
            <person name="Mahan K.M."/>
        </authorList>
    </citation>
    <scope>NUCLEOTIDE SEQUENCE</scope>
    <source>
        <strain evidence="1">UTEX B ZZ1240</strain>
    </source>
</reference>
<dbReference type="InterPro" id="IPR036404">
    <property type="entry name" value="Jacalin-like_lectin_dom_sf"/>
</dbReference>
<proteinExistence type="predicted"/>
<dbReference type="Gene3D" id="2.100.10.30">
    <property type="entry name" value="Jacalin-like lectin domain"/>
    <property type="match status" value="1"/>
</dbReference>